<evidence type="ECO:0000256" key="1">
    <source>
        <dbReference type="SAM" id="Coils"/>
    </source>
</evidence>
<comment type="caution">
    <text evidence="2">The sequence shown here is derived from an EMBL/GenBank/DDBJ whole genome shotgun (WGS) entry which is preliminary data.</text>
</comment>
<name>A0ABT5XBU1_9EURY</name>
<dbReference type="RefSeq" id="WP_316967876.1">
    <property type="nucleotide sequence ID" value="NZ_JARFPL010000002.1"/>
</dbReference>
<organism evidence="2 3">
    <name type="scientific">Candidatus Methanocrinis alkalitolerans</name>
    <dbReference type="NCBI Taxonomy" id="3033395"/>
    <lineage>
        <taxon>Archaea</taxon>
        <taxon>Methanobacteriati</taxon>
        <taxon>Methanobacteriota</taxon>
        <taxon>Stenosarchaea group</taxon>
        <taxon>Methanomicrobia</taxon>
        <taxon>Methanotrichales</taxon>
        <taxon>Methanotrichaceae</taxon>
        <taxon>Methanocrinis</taxon>
    </lineage>
</organism>
<gene>
    <name evidence="2" type="ORF">P0O24_01010</name>
</gene>
<dbReference type="Proteomes" id="UP001215956">
    <property type="component" value="Unassembled WGS sequence"/>
</dbReference>
<feature type="coiled-coil region" evidence="1">
    <location>
        <begin position="13"/>
        <end position="47"/>
    </location>
</feature>
<evidence type="ECO:0000313" key="2">
    <source>
        <dbReference type="EMBL" id="MDF0592166.1"/>
    </source>
</evidence>
<proteinExistence type="predicted"/>
<sequence>MLGIDDEFVDKSLEEMEEDMKSLLKESERLKMEASGLLRRSDDLRNRSVDLRPLDPQAAENLWQESEELRAEAREMMGHSVDAALKAGEIKHRIEIHDQIVAVVDRADEIWKGAIRKERS</sequence>
<keyword evidence="3" id="KW-1185">Reference proteome</keyword>
<reference evidence="2 3" key="1">
    <citation type="submission" date="2023-03" db="EMBL/GenBank/DDBJ databases">
        <title>Whole genome sequencing of Methanotrichaceae archaeon M04Ac.</title>
        <authorList>
            <person name="Khomyakova M.A."/>
            <person name="Merkel A.Y."/>
            <person name="Slobodkin A.I."/>
        </authorList>
    </citation>
    <scope>NUCLEOTIDE SEQUENCE [LARGE SCALE GENOMIC DNA]</scope>
    <source>
        <strain evidence="2 3">M04Ac</strain>
    </source>
</reference>
<accession>A0ABT5XBU1</accession>
<evidence type="ECO:0000313" key="3">
    <source>
        <dbReference type="Proteomes" id="UP001215956"/>
    </source>
</evidence>
<dbReference type="EMBL" id="JARFPL010000002">
    <property type="protein sequence ID" value="MDF0592166.1"/>
    <property type="molecule type" value="Genomic_DNA"/>
</dbReference>
<protein>
    <submittedName>
        <fullName evidence="2">Uncharacterized protein</fullName>
    </submittedName>
</protein>
<keyword evidence="1" id="KW-0175">Coiled coil</keyword>